<keyword evidence="2" id="KW-1185">Reference proteome</keyword>
<evidence type="ECO:0000313" key="1">
    <source>
        <dbReference type="EMBL" id="ADI64896.1"/>
    </source>
</evidence>
<gene>
    <name evidence="1" type="ordered locus">Aazo_3172</name>
</gene>
<dbReference type="STRING" id="551115.Aazo_3172"/>
<accession>D7E1X5</accession>
<dbReference type="KEGG" id="naz:Aazo_3172"/>
<reference evidence="1 2" key="1">
    <citation type="journal article" date="2010" name="PLoS ONE">
        <title>Genome erosion in a nitrogen-fixing vertically transmitted endosymbiotic multicellular cyanobacterium.</title>
        <authorList>
            <person name="Ran L."/>
            <person name="Larsson J."/>
            <person name="Vigil-Stenman T."/>
            <person name="Nylander J.A."/>
            <person name="Ininbergs K."/>
            <person name="Zheng W.W."/>
            <person name="Lapidus A."/>
            <person name="Lowry S."/>
            <person name="Haselkorn R."/>
            <person name="Bergman B."/>
        </authorList>
    </citation>
    <scope>NUCLEOTIDE SEQUENCE [LARGE SCALE GENOMIC DNA]</scope>
    <source>
        <strain evidence="1 2">0708</strain>
    </source>
</reference>
<dbReference type="AlphaFoldDB" id="D7E1X5"/>
<organism evidence="1 2">
    <name type="scientific">Nostoc azollae (strain 0708)</name>
    <name type="common">Anabaena azollae (strain 0708)</name>
    <dbReference type="NCBI Taxonomy" id="551115"/>
    <lineage>
        <taxon>Bacteria</taxon>
        <taxon>Bacillati</taxon>
        <taxon>Cyanobacteriota</taxon>
        <taxon>Cyanophyceae</taxon>
        <taxon>Nostocales</taxon>
        <taxon>Nostocaceae</taxon>
        <taxon>Trichormus</taxon>
    </lineage>
</organism>
<dbReference type="PANTHER" id="PTHR36791">
    <property type="entry name" value="OS03G0363400 PROTEIN"/>
    <property type="match status" value="1"/>
</dbReference>
<dbReference type="EMBL" id="CP002059">
    <property type="protein sequence ID" value="ADI64896.1"/>
    <property type="molecule type" value="Genomic_DNA"/>
</dbReference>
<evidence type="ECO:0008006" key="3">
    <source>
        <dbReference type="Google" id="ProtNLM"/>
    </source>
</evidence>
<dbReference type="RefSeq" id="WP_013191911.1">
    <property type="nucleotide sequence ID" value="NC_014248.1"/>
</dbReference>
<name>D7E1X5_NOSA0</name>
<dbReference type="Pfam" id="PF03692">
    <property type="entry name" value="CxxCxxCC"/>
    <property type="match status" value="1"/>
</dbReference>
<sequence>MASWQCIKQCGACCHLDPDERPDLEEYLSPEELGLYLSMVSEGGWCVNLDQQRKECTIYANRPRFCRVEAEIFQDMYGIEPEELNDFAIDCCRQQIEAVYGDHSLESLRFDQALGF</sequence>
<dbReference type="Proteomes" id="UP000001511">
    <property type="component" value="Chromosome"/>
</dbReference>
<dbReference type="eggNOG" id="COG0727">
    <property type="taxonomic scope" value="Bacteria"/>
</dbReference>
<proteinExistence type="predicted"/>
<evidence type="ECO:0000313" key="2">
    <source>
        <dbReference type="Proteomes" id="UP000001511"/>
    </source>
</evidence>
<dbReference type="PANTHER" id="PTHR36791:SF2">
    <property type="entry name" value="OS03G0363400 PROTEIN"/>
    <property type="match status" value="1"/>
</dbReference>
<dbReference type="OrthoDB" id="486823at2"/>
<dbReference type="InterPro" id="IPR005358">
    <property type="entry name" value="Puta_zinc/iron-chelating_dom"/>
</dbReference>
<dbReference type="HOGENOM" id="CLU_112741_1_0_3"/>
<protein>
    <recommendedName>
        <fullName evidence="3">YkgJ family cysteine cluster protein</fullName>
    </recommendedName>
</protein>